<evidence type="ECO:0000256" key="1">
    <source>
        <dbReference type="SAM" id="MobiDB-lite"/>
    </source>
</evidence>
<organism evidence="2">
    <name type="scientific">mine drainage metagenome</name>
    <dbReference type="NCBI Taxonomy" id="410659"/>
    <lineage>
        <taxon>unclassified sequences</taxon>
        <taxon>metagenomes</taxon>
        <taxon>ecological metagenomes</taxon>
    </lineage>
</organism>
<dbReference type="AlphaFoldDB" id="A0A1J5QWI3"/>
<proteinExistence type="predicted"/>
<dbReference type="EMBL" id="MLJW01000390">
    <property type="protein sequence ID" value="OIQ88057.1"/>
    <property type="molecule type" value="Genomic_DNA"/>
</dbReference>
<protein>
    <submittedName>
        <fullName evidence="2">Uncharacterized protein</fullName>
    </submittedName>
</protein>
<name>A0A1J5QWI3_9ZZZZ</name>
<sequence length="196" mass="21753">MSISAILAIRRGRGGCDAYTKDNPGRIQASRHLDSGLDRRSGEGRKSGDARAPRPSLCRSQGLASNRGIPLGCGVGKNCQGNPRSEANAWRRQERAHHRPHLLQACSPRPEYQRASRIRGSVPGIRCRPYLSRRVHRHLDSRRSSLLHHDRSNGPVGAGRNCCSRFCLSPYSCQDGETFGRSGFVRLSMERQSTHC</sequence>
<accession>A0A1J5QWI3</accession>
<reference evidence="2" key="1">
    <citation type="submission" date="2016-10" db="EMBL/GenBank/DDBJ databases">
        <title>Sequence of Gallionella enrichment culture.</title>
        <authorList>
            <person name="Poehlein A."/>
            <person name="Muehling M."/>
            <person name="Daniel R."/>
        </authorList>
    </citation>
    <scope>NUCLEOTIDE SEQUENCE</scope>
</reference>
<evidence type="ECO:0000313" key="2">
    <source>
        <dbReference type="EMBL" id="OIQ88057.1"/>
    </source>
</evidence>
<feature type="compositionally biased region" description="Basic and acidic residues" evidence="1">
    <location>
        <begin position="31"/>
        <end position="52"/>
    </location>
</feature>
<feature type="region of interest" description="Disordered" evidence="1">
    <location>
        <begin position="19"/>
        <end position="63"/>
    </location>
</feature>
<comment type="caution">
    <text evidence="2">The sequence shown here is derived from an EMBL/GenBank/DDBJ whole genome shotgun (WGS) entry which is preliminary data.</text>
</comment>
<gene>
    <name evidence="2" type="ORF">GALL_300640</name>
</gene>